<dbReference type="SMART" id="SM00175">
    <property type="entry name" value="RAB"/>
    <property type="match status" value="1"/>
</dbReference>
<evidence type="ECO:0000256" key="2">
    <source>
        <dbReference type="ARBA" id="ARBA00023134"/>
    </source>
</evidence>
<dbReference type="GeneID" id="94840518"/>
<dbReference type="InterPro" id="IPR050227">
    <property type="entry name" value="Rab"/>
</dbReference>
<dbReference type="InterPro" id="IPR001806">
    <property type="entry name" value="Small_GTPase"/>
</dbReference>
<evidence type="ECO:0000256" key="1">
    <source>
        <dbReference type="ARBA" id="ARBA00022741"/>
    </source>
</evidence>
<dbReference type="Pfam" id="PF00071">
    <property type="entry name" value="Ras"/>
    <property type="match status" value="1"/>
</dbReference>
<dbReference type="InterPro" id="IPR027417">
    <property type="entry name" value="P-loop_NTPase"/>
</dbReference>
<dbReference type="SMART" id="SM00174">
    <property type="entry name" value="RHO"/>
    <property type="match status" value="1"/>
</dbReference>
<dbReference type="PROSITE" id="PS51420">
    <property type="entry name" value="RHO"/>
    <property type="match status" value="1"/>
</dbReference>
<dbReference type="SMART" id="SM00177">
    <property type="entry name" value="ARF"/>
    <property type="match status" value="1"/>
</dbReference>
<dbReference type="VEuPathDB" id="TrichDB:TRFO_27862"/>
<dbReference type="FunFam" id="3.40.50.300:FF:000808">
    <property type="entry name" value="Small GTP-binding protein, putative"/>
    <property type="match status" value="1"/>
</dbReference>
<gene>
    <name evidence="3" type="primary">RAB5A</name>
    <name evidence="3" type="ORF">TRFO_27862</name>
</gene>
<dbReference type="Gene3D" id="3.40.50.300">
    <property type="entry name" value="P-loop containing nucleotide triphosphate hydrolases"/>
    <property type="match status" value="1"/>
</dbReference>
<dbReference type="RefSeq" id="XP_068357733.1">
    <property type="nucleotide sequence ID" value="XM_068505814.1"/>
</dbReference>
<keyword evidence="1" id="KW-0547">Nucleotide-binding</keyword>
<reference evidence="3" key="1">
    <citation type="submission" date="2016-10" db="EMBL/GenBank/DDBJ databases">
        <authorList>
            <person name="Benchimol M."/>
            <person name="Almeida L.G."/>
            <person name="Vasconcelos A.T."/>
            <person name="Perreira-Neves A."/>
            <person name="Rosa I.A."/>
            <person name="Tasca T."/>
            <person name="Bogo M.R."/>
            <person name="de Souza W."/>
        </authorList>
    </citation>
    <scope>NUCLEOTIDE SEQUENCE [LARGE SCALE GENOMIC DNA]</scope>
    <source>
        <strain evidence="3">K</strain>
    </source>
</reference>
<dbReference type="CDD" id="cd00154">
    <property type="entry name" value="Rab"/>
    <property type="match status" value="1"/>
</dbReference>
<name>A0A1J4K518_9EUKA</name>
<dbReference type="SUPFAM" id="SSF52540">
    <property type="entry name" value="P-loop containing nucleoside triphosphate hydrolases"/>
    <property type="match status" value="1"/>
</dbReference>
<dbReference type="PROSITE" id="PS51419">
    <property type="entry name" value="RAB"/>
    <property type="match status" value="1"/>
</dbReference>
<dbReference type="PANTHER" id="PTHR47977">
    <property type="entry name" value="RAS-RELATED PROTEIN RAB"/>
    <property type="match status" value="1"/>
</dbReference>
<proteinExistence type="predicted"/>
<evidence type="ECO:0000313" key="3">
    <source>
        <dbReference type="EMBL" id="OHT04597.1"/>
    </source>
</evidence>
<dbReference type="SMART" id="SM00173">
    <property type="entry name" value="RAS"/>
    <property type="match status" value="1"/>
</dbReference>
<dbReference type="PRINTS" id="PR00449">
    <property type="entry name" value="RASTRNSFRMNG"/>
</dbReference>
<dbReference type="GO" id="GO:0003924">
    <property type="term" value="F:GTPase activity"/>
    <property type="evidence" value="ECO:0007669"/>
    <property type="project" value="InterPro"/>
</dbReference>
<dbReference type="InterPro" id="IPR005225">
    <property type="entry name" value="Small_GTP-bd"/>
</dbReference>
<dbReference type="GO" id="GO:0005525">
    <property type="term" value="F:GTP binding"/>
    <property type="evidence" value="ECO:0007669"/>
    <property type="project" value="UniProtKB-KW"/>
</dbReference>
<comment type="caution">
    <text evidence="3">The sequence shown here is derived from an EMBL/GenBank/DDBJ whole genome shotgun (WGS) entry which is preliminary data.</text>
</comment>
<dbReference type="EMBL" id="MLAK01000787">
    <property type="protein sequence ID" value="OHT04597.1"/>
    <property type="molecule type" value="Genomic_DNA"/>
</dbReference>
<organism evidence="3 4">
    <name type="scientific">Tritrichomonas foetus</name>
    <dbReference type="NCBI Taxonomy" id="1144522"/>
    <lineage>
        <taxon>Eukaryota</taxon>
        <taxon>Metamonada</taxon>
        <taxon>Parabasalia</taxon>
        <taxon>Tritrichomonadida</taxon>
        <taxon>Tritrichomonadidae</taxon>
        <taxon>Tritrichomonas</taxon>
    </lineage>
</organism>
<keyword evidence="2" id="KW-0342">GTP-binding</keyword>
<accession>A0A1J4K518</accession>
<dbReference type="Proteomes" id="UP000179807">
    <property type="component" value="Unassembled WGS sequence"/>
</dbReference>
<dbReference type="NCBIfam" id="TIGR00231">
    <property type="entry name" value="small_GTP"/>
    <property type="match status" value="1"/>
</dbReference>
<dbReference type="PROSITE" id="PS51421">
    <property type="entry name" value="RAS"/>
    <property type="match status" value="1"/>
</dbReference>
<sequence>MTNPDQEMDIKIVMVGESSVGKTSITDRIVNDHYEENVCSTLGTTYSTKKTTIDGHDITFQIWDTAGQEKYRGIAPMYFRGAHVALCIFSVLDQKSFAAVDEWIKSLNDKADPNILIFLIANKIDLADEREVTRNEGMEKARKYHIPYHEVSAKTAEGFETFLYLIGKTYMDQTEKPEEISEKSIKITAEDYSKDKHSKKNSCC</sequence>
<keyword evidence="4" id="KW-1185">Reference proteome</keyword>
<protein>
    <submittedName>
        <fullName evidence="3">Ras-related protein Rab-5A</fullName>
    </submittedName>
</protein>
<dbReference type="SMART" id="SM00176">
    <property type="entry name" value="RAN"/>
    <property type="match status" value="1"/>
</dbReference>
<evidence type="ECO:0000313" key="4">
    <source>
        <dbReference type="Proteomes" id="UP000179807"/>
    </source>
</evidence>
<dbReference type="AlphaFoldDB" id="A0A1J4K518"/>